<dbReference type="EMBL" id="JAPCXC010000066">
    <property type="protein sequence ID" value="KAJ1606962.1"/>
    <property type="molecule type" value="Genomic_DNA"/>
</dbReference>
<organism evidence="3">
    <name type="scientific">Cryptosporidium canis</name>
    <dbReference type="NCBI Taxonomy" id="195482"/>
    <lineage>
        <taxon>Eukaryota</taxon>
        <taxon>Sar</taxon>
        <taxon>Alveolata</taxon>
        <taxon>Apicomplexa</taxon>
        <taxon>Conoidasida</taxon>
        <taxon>Coccidia</taxon>
        <taxon>Eucoccidiorida</taxon>
        <taxon>Eimeriorina</taxon>
        <taxon>Cryptosporidiidae</taxon>
        <taxon>Cryptosporidium</taxon>
    </lineage>
</organism>
<feature type="coiled-coil region" evidence="1">
    <location>
        <begin position="757"/>
        <end position="904"/>
    </location>
</feature>
<feature type="coiled-coil region" evidence="1">
    <location>
        <begin position="940"/>
        <end position="984"/>
    </location>
</feature>
<protein>
    <submittedName>
        <fullName evidence="3">Myosin</fullName>
    </submittedName>
</protein>
<dbReference type="PANTHER" id="PTHR45615">
    <property type="entry name" value="MYOSIN HEAVY CHAIN, NON-MUSCLE"/>
    <property type="match status" value="1"/>
</dbReference>
<feature type="chain" id="PRO_5038495504" evidence="2">
    <location>
        <begin position="24"/>
        <end position="1141"/>
    </location>
</feature>
<keyword evidence="1" id="KW-0175">Coiled coil</keyword>
<keyword evidence="2" id="KW-0732">Signal</keyword>
<dbReference type="Proteomes" id="UP001067231">
    <property type="component" value="Unassembled WGS sequence"/>
</dbReference>
<dbReference type="GO" id="GO:0032982">
    <property type="term" value="C:myosin filament"/>
    <property type="evidence" value="ECO:0007669"/>
    <property type="project" value="TreeGrafter"/>
</dbReference>
<dbReference type="GO" id="GO:0000146">
    <property type="term" value="F:microfilament motor activity"/>
    <property type="evidence" value="ECO:0007669"/>
    <property type="project" value="TreeGrafter"/>
</dbReference>
<comment type="caution">
    <text evidence="3">The sequence shown here is derived from an EMBL/GenBank/DDBJ whole genome shotgun (WGS) entry which is preliminary data.</text>
</comment>
<dbReference type="AlphaFoldDB" id="A0A9D5DFL7"/>
<feature type="coiled-coil region" evidence="1">
    <location>
        <begin position="1077"/>
        <end position="1121"/>
    </location>
</feature>
<gene>
    <name evidence="3" type="ORF">OJ253_2547</name>
</gene>
<proteinExistence type="predicted"/>
<dbReference type="PANTHER" id="PTHR45615:SF40">
    <property type="entry name" value="MYOSIN HEAVY CHAIN, NON-MUSCLE"/>
    <property type="match status" value="1"/>
</dbReference>
<feature type="coiled-coil region" evidence="1">
    <location>
        <begin position="659"/>
        <end position="721"/>
    </location>
</feature>
<dbReference type="GO" id="GO:0051015">
    <property type="term" value="F:actin filament binding"/>
    <property type="evidence" value="ECO:0007669"/>
    <property type="project" value="TreeGrafter"/>
</dbReference>
<evidence type="ECO:0000256" key="2">
    <source>
        <dbReference type="SAM" id="SignalP"/>
    </source>
</evidence>
<feature type="signal peptide" evidence="2">
    <location>
        <begin position="1"/>
        <end position="23"/>
    </location>
</feature>
<dbReference type="GO" id="GO:0005737">
    <property type="term" value="C:cytoplasm"/>
    <property type="evidence" value="ECO:0007669"/>
    <property type="project" value="TreeGrafter"/>
</dbReference>
<reference evidence="3" key="1">
    <citation type="submission" date="2022-10" db="EMBL/GenBank/DDBJ databases">
        <title>Adaptive evolution leads to modifications in subtelomeric GC content in a zoonotic Cryptosporidium species.</title>
        <authorList>
            <person name="Li J."/>
            <person name="Feng Y."/>
            <person name="Xiao L."/>
        </authorList>
    </citation>
    <scope>NUCLEOTIDE SEQUENCE</scope>
    <source>
        <strain evidence="3">33844</strain>
    </source>
</reference>
<evidence type="ECO:0000313" key="3">
    <source>
        <dbReference type="EMBL" id="KAJ1606962.1"/>
    </source>
</evidence>
<evidence type="ECO:0000256" key="1">
    <source>
        <dbReference type="SAM" id="Coils"/>
    </source>
</evidence>
<dbReference type="OrthoDB" id="342494at2759"/>
<accession>A0A9D5DFL7</accession>
<dbReference type="GO" id="GO:0016460">
    <property type="term" value="C:myosin II complex"/>
    <property type="evidence" value="ECO:0007669"/>
    <property type="project" value="TreeGrafter"/>
</dbReference>
<sequence length="1141" mass="127127">MIRIDFRVSLLILFLGVLRVVSGLSDSQALGIIKSSEGSSFPYREIPLNVGGVQHEILFIPDGLNDECVKAAEVRCKHLEDQGVPCLIYKLISADLQQTGDDASQDESGGIIPTGSKYNLTINVSVDLEKITSDENEYNKIIPEIEEQIKNSKIDGKFVFLVSRLGGGKFVYTGNKGISKLERGTTHYAYLYNDKISRNADMLSRSDLRSIEKARQLFIEHMGRLNGENLDRHQTAELAARLRIIESVLNSDGSCKECTELGKSCSHCSNFISSKRHREYYELAKKFRKYDLSIEAKISKHTKNGSYASLFVMSNVNDNRIPGFNQSIRIGSMGNVKSSNVVPTNLGVNCQGLNGQDLALVQRMISLFSVYFEHVKLRGDYDELCVAVNQMSKIVSDRSKMPVSPYSVETCAAATALSLGNFYPSFLSETGGLDPLTENSLVIFCSAVLRQEPLGLVENLSPVYSPSGTLVSPTGGKLDAAILLIKSKSEEAVIASLLEGGKCSLQDIFNAGWKFDKKLRIWARGNNNRIPLPIMVRYGLTDDGRLAAFSLEGRDAYLYSKGADVLKSNPVYNPTFSSLIGDRCLSPSNVENLKGVSRAYEHETLMELEEAKKNVELAALNSKSASKTATEAVLMYEEAVENEKKAMELARIATEVKNYRDAKLRASKRAEELARLEEKLVEASERRAQAANISAKALLEASEAEAKRREASDRARTAAEKATEHIKTALDIQKQLKLQLKKDAKLTASYESAVVAEDRLRSAHNEAQESLEKIIKNEREITSNFERDMKSLLEEETRLKKCIEEYSNRRVALIKRLEEAKAILTGKVEESKCIRDQLREEAKIKQSEIESERAELGKISNLMASQSAEATAVSISIKESENILKELELIAIQKEKEAERAKQNFIRMGGKIKELRIIYETITTKLVDLSRSQASLEESVKSTERDLNDMLGKISEVENKISEYEKSRIALDNKSKEAADLLEKESILAAKIEEINSRRSSREHELGALLKEQANVKSEISALLVARNSALSLIRKTLADIEEARAASLIKTTEMKSQYKKVSTIAEESMKSVEALKEEVCKALSEEELKSKELREKIKCVNKLDLEVESARDELSRFSNIPSPVVPMTPNVPNIRCEVIE</sequence>
<name>A0A9D5DFL7_9CRYT</name>